<dbReference type="AlphaFoldDB" id="A0A1I1KNZ5"/>
<keyword evidence="5 15" id="KW-1003">Cell membrane</keyword>
<dbReference type="Gene3D" id="1.10.3820.10">
    <property type="entry name" value="Di-heme elbow motif domain"/>
    <property type="match status" value="1"/>
</dbReference>
<comment type="similarity">
    <text evidence="2 15">Belongs to the TorC/TorY family.</text>
</comment>
<comment type="similarity">
    <text evidence="3">Belongs to the NapC/NirT/NrfH family.</text>
</comment>
<reference evidence="19 20" key="1">
    <citation type="submission" date="2016-10" db="EMBL/GenBank/DDBJ databases">
        <authorList>
            <person name="de Groot N.N."/>
        </authorList>
    </citation>
    <scope>NUCLEOTIDE SEQUENCE [LARGE SCALE GENOMIC DNA]</scope>
    <source>
        <strain evidence="19 20">DSM 19548</strain>
    </source>
</reference>
<evidence type="ECO:0000256" key="17">
    <source>
        <dbReference type="PIRSR" id="PIRSR000014-2"/>
    </source>
</evidence>
<dbReference type="STRING" id="441112.SAMN04488094_10717"/>
<protein>
    <recommendedName>
        <fullName evidence="15">Cytochrome c-type protein</fullName>
    </recommendedName>
</protein>
<keyword evidence="12 15" id="KW-0408">Iron</keyword>
<evidence type="ECO:0000256" key="12">
    <source>
        <dbReference type="ARBA" id="ARBA00023004"/>
    </source>
</evidence>
<keyword evidence="7 15" id="KW-0349">Heme</keyword>
<feature type="binding site" description="covalent" evidence="16">
    <location>
        <position position="51"/>
    </location>
    <ligand>
        <name>heme</name>
        <dbReference type="ChEBI" id="CHEBI:30413"/>
        <label>1</label>
    </ligand>
</feature>
<sequence>MAKFRNWLRGPSGALATVLILLVGIVIGAGALFGAHTAIKSTENTEFCVSCHDLAPAYAEYKESPHFSNASGVQAGCPDCHVPEPFGPMVIDHFQALGELYSSWKGTIDTPEKYDEHRLEMAERVWAYMEATDSRECRSCHAEHAMNFALQAPEAAKRMQEGFANGDTCIDCHKGIAHKLPDMSQGYKKTFEELLAASEEQGAKADDLYVLQTKPYYGSAKDAKSGEGAIGQILAATHLHVLDRDGDALKVKIEGWQQDGVDKVIYELRGQRIFSATAKADAVELISREGTETDSDTGLVWHDVSLEGWVDRTDLVDNLEDLWAYGAEMNNASCGVCHSAVPANHFLANQWIGSLKAMERFITLDKEQYRFLQKYLQMHASDTGGAGEH</sequence>
<dbReference type="GO" id="GO:0009276">
    <property type="term" value="C:Gram-negative-bacterium-type cell wall"/>
    <property type="evidence" value="ECO:0007669"/>
    <property type="project" value="UniProtKB-UniRule"/>
</dbReference>
<keyword evidence="4 15" id="KW-0813">Transport</keyword>
<feature type="binding site" description="covalent" evidence="16">
    <location>
        <position position="169"/>
    </location>
    <ligand>
        <name>heme</name>
        <dbReference type="ChEBI" id="CHEBI:30413"/>
        <label>4</label>
    </ligand>
</feature>
<dbReference type="InterPro" id="IPR036280">
    <property type="entry name" value="Multihaem_cyt_sf"/>
</dbReference>
<organism evidence="19 20">
    <name type="scientific">Tropicimonas isoalkanivorans</name>
    <dbReference type="NCBI Taxonomy" id="441112"/>
    <lineage>
        <taxon>Bacteria</taxon>
        <taxon>Pseudomonadati</taxon>
        <taxon>Pseudomonadota</taxon>
        <taxon>Alphaproteobacteria</taxon>
        <taxon>Rhodobacterales</taxon>
        <taxon>Roseobacteraceae</taxon>
        <taxon>Tropicimonas</taxon>
    </lineage>
</organism>
<dbReference type="EMBL" id="FOLG01000007">
    <property type="protein sequence ID" value="SFC62305.1"/>
    <property type="molecule type" value="Genomic_DNA"/>
</dbReference>
<feature type="binding site" description="covalent" evidence="16">
    <location>
        <position position="48"/>
    </location>
    <ligand>
        <name>heme</name>
        <dbReference type="ChEBI" id="CHEBI:30413"/>
        <label>1</label>
    </ligand>
</feature>
<feature type="binding site" description="covalent" evidence="16">
    <location>
        <position position="137"/>
    </location>
    <ligand>
        <name>heme</name>
        <dbReference type="ChEBI" id="CHEBI:30413"/>
        <label>3</label>
    </ligand>
</feature>
<evidence type="ECO:0000256" key="3">
    <source>
        <dbReference type="ARBA" id="ARBA00007395"/>
    </source>
</evidence>
<evidence type="ECO:0000313" key="19">
    <source>
        <dbReference type="EMBL" id="SFC62305.1"/>
    </source>
</evidence>
<dbReference type="PANTHER" id="PTHR30333:SF2">
    <property type="entry name" value="CYTOCHROME C-TYPE PROTEIN TORC"/>
    <property type="match status" value="1"/>
</dbReference>
<feature type="binding site" description="axial binding residue" evidence="17">
    <location>
        <position position="81"/>
    </location>
    <ligand>
        <name>heme</name>
        <dbReference type="ChEBI" id="CHEBI:30413"/>
        <label>2</label>
    </ligand>
    <ligandPart>
        <name>Fe</name>
        <dbReference type="ChEBI" id="CHEBI:18248"/>
    </ligandPart>
</feature>
<name>A0A1I1KNZ5_9RHOB</name>
<keyword evidence="13 15" id="KW-0472">Membrane</keyword>
<feature type="binding site" description="covalent" evidence="16">
    <location>
        <position position="140"/>
    </location>
    <ligand>
        <name>heme</name>
        <dbReference type="ChEBI" id="CHEBI:30413"/>
        <label>3</label>
    </ligand>
</feature>
<evidence type="ECO:0000256" key="2">
    <source>
        <dbReference type="ARBA" id="ARBA00006417"/>
    </source>
</evidence>
<evidence type="ECO:0000256" key="16">
    <source>
        <dbReference type="PIRSR" id="PIRSR000014-1"/>
    </source>
</evidence>
<dbReference type="Proteomes" id="UP000198728">
    <property type="component" value="Unassembled WGS sequence"/>
</dbReference>
<dbReference type="GO" id="GO:0009055">
    <property type="term" value="F:electron transfer activity"/>
    <property type="evidence" value="ECO:0007669"/>
    <property type="project" value="UniProtKB-UniRule"/>
</dbReference>
<feature type="binding site" description="covalent" evidence="16">
    <location>
        <position position="80"/>
    </location>
    <ligand>
        <name>heme</name>
        <dbReference type="ChEBI" id="CHEBI:30413"/>
        <label>2</label>
    </ligand>
</feature>
<dbReference type="RefSeq" id="WP_093361029.1">
    <property type="nucleotide sequence ID" value="NZ_FOLG01000007.1"/>
</dbReference>
<feature type="binding site" description="covalent" evidence="16">
    <location>
        <position position="172"/>
    </location>
    <ligand>
        <name>heme</name>
        <dbReference type="ChEBI" id="CHEBI:30413"/>
        <label>4</label>
    </ligand>
</feature>
<feature type="binding site" description="axial binding residue" evidence="17">
    <location>
        <position position="173"/>
    </location>
    <ligand>
        <name>heme</name>
        <dbReference type="ChEBI" id="CHEBI:30413"/>
        <label>4</label>
    </ligand>
    <ligandPart>
        <name>Fe</name>
        <dbReference type="ChEBI" id="CHEBI:18248"/>
    </ligandPart>
</feature>
<dbReference type="GO" id="GO:0020037">
    <property type="term" value="F:heme binding"/>
    <property type="evidence" value="ECO:0007669"/>
    <property type="project" value="UniProtKB-UniRule"/>
</dbReference>
<dbReference type="InterPro" id="IPR009154">
    <property type="entry name" value="Membr-bd_4haem_cyt_TorC"/>
</dbReference>
<feature type="binding site" description="axial binding residue" evidence="17">
    <location>
        <position position="52"/>
    </location>
    <ligand>
        <name>heme</name>
        <dbReference type="ChEBI" id="CHEBI:30413"/>
        <label>1</label>
    </ligand>
    <ligandPart>
        <name>Fe</name>
        <dbReference type="ChEBI" id="CHEBI:18248"/>
    </ligandPart>
</feature>
<evidence type="ECO:0000256" key="4">
    <source>
        <dbReference type="ARBA" id="ARBA00022448"/>
    </source>
</evidence>
<evidence type="ECO:0000256" key="6">
    <source>
        <dbReference type="ARBA" id="ARBA00022519"/>
    </source>
</evidence>
<keyword evidence="8" id="KW-0812">Transmembrane</keyword>
<evidence type="ECO:0000256" key="9">
    <source>
        <dbReference type="ARBA" id="ARBA00022723"/>
    </source>
</evidence>
<dbReference type="GO" id="GO:0005506">
    <property type="term" value="F:iron ion binding"/>
    <property type="evidence" value="ECO:0007669"/>
    <property type="project" value="UniProtKB-UniRule"/>
</dbReference>
<proteinExistence type="inferred from homology"/>
<feature type="binding site" description="axial binding residue" evidence="17">
    <location>
        <position position="141"/>
    </location>
    <ligand>
        <name>heme</name>
        <dbReference type="ChEBI" id="CHEBI:30413"/>
        <label>3</label>
    </ligand>
    <ligandPart>
        <name>Fe</name>
        <dbReference type="ChEBI" id="CHEBI:18248"/>
    </ligandPart>
</feature>
<dbReference type="InterPro" id="IPR005126">
    <property type="entry name" value="NapC/NirT_cyt_c_N"/>
</dbReference>
<evidence type="ECO:0000256" key="15">
    <source>
        <dbReference type="PIRNR" id="PIRNR000014"/>
    </source>
</evidence>
<evidence type="ECO:0000256" key="10">
    <source>
        <dbReference type="ARBA" id="ARBA00022982"/>
    </source>
</evidence>
<dbReference type="InterPro" id="IPR038266">
    <property type="entry name" value="NapC/NirT_cytc_sf"/>
</dbReference>
<evidence type="ECO:0000256" key="1">
    <source>
        <dbReference type="ARBA" id="ARBA00004249"/>
    </source>
</evidence>
<keyword evidence="10 15" id="KW-0249">Electron transport</keyword>
<evidence type="ECO:0000256" key="8">
    <source>
        <dbReference type="ARBA" id="ARBA00022692"/>
    </source>
</evidence>
<evidence type="ECO:0000256" key="7">
    <source>
        <dbReference type="ARBA" id="ARBA00022617"/>
    </source>
</evidence>
<dbReference type="GO" id="GO:0005886">
    <property type="term" value="C:plasma membrane"/>
    <property type="evidence" value="ECO:0007669"/>
    <property type="project" value="UniProtKB-SubCell"/>
</dbReference>
<comment type="PTM">
    <text evidence="16">Binds 5 heme groups per subunit.</text>
</comment>
<keyword evidence="6 15" id="KW-0997">Cell inner membrane</keyword>
<evidence type="ECO:0000256" key="13">
    <source>
        <dbReference type="ARBA" id="ARBA00023136"/>
    </source>
</evidence>
<evidence type="ECO:0000256" key="14">
    <source>
        <dbReference type="ARBA" id="ARBA00055242"/>
    </source>
</evidence>
<comment type="subcellular location">
    <subcellularLocation>
        <location evidence="1">Cell inner membrane</location>
        <topology evidence="1">Single-pass type II membrane protein</topology>
    </subcellularLocation>
</comment>
<dbReference type="Pfam" id="PF03264">
    <property type="entry name" value="Cytochrom_NNT"/>
    <property type="match status" value="1"/>
</dbReference>
<gene>
    <name evidence="19" type="ORF">SAMN04488094_10717</name>
</gene>
<dbReference type="FunFam" id="1.10.3820.10:FF:000001">
    <property type="entry name" value="Cytochrome c-type protein"/>
    <property type="match status" value="1"/>
</dbReference>
<accession>A0A1I1KNZ5</accession>
<feature type="binding site" description="covalent" evidence="16">
    <location>
        <position position="334"/>
    </location>
    <ligand>
        <name>heme</name>
        <dbReference type="ChEBI" id="CHEBI:30413"/>
        <label>5</label>
    </ligand>
</feature>
<feature type="binding site" description="axial binding residue" evidence="17">
    <location>
        <position position="338"/>
    </location>
    <ligand>
        <name>heme</name>
        <dbReference type="ChEBI" id="CHEBI:30413"/>
        <label>5</label>
    </ligand>
    <ligandPart>
        <name>Fe</name>
        <dbReference type="ChEBI" id="CHEBI:18248"/>
    </ligandPart>
</feature>
<dbReference type="PANTHER" id="PTHR30333">
    <property type="entry name" value="CYTOCHROME C-TYPE PROTEIN"/>
    <property type="match status" value="1"/>
</dbReference>
<evidence type="ECO:0000256" key="11">
    <source>
        <dbReference type="ARBA" id="ARBA00022989"/>
    </source>
</evidence>
<evidence type="ECO:0000259" key="18">
    <source>
        <dbReference type="Pfam" id="PF03264"/>
    </source>
</evidence>
<dbReference type="GO" id="GO:0009061">
    <property type="term" value="P:anaerobic respiration"/>
    <property type="evidence" value="ECO:0007669"/>
    <property type="project" value="TreeGrafter"/>
</dbReference>
<keyword evidence="11" id="KW-1133">Transmembrane helix</keyword>
<dbReference type="InterPro" id="IPR051174">
    <property type="entry name" value="Cytochrome_c-type_ET"/>
</dbReference>
<keyword evidence="20" id="KW-1185">Reference proteome</keyword>
<evidence type="ECO:0000313" key="20">
    <source>
        <dbReference type="Proteomes" id="UP000198728"/>
    </source>
</evidence>
<feature type="domain" description="NapC/NirT cytochrome c N-terminal" evidence="18">
    <location>
        <begin position="15"/>
        <end position="183"/>
    </location>
</feature>
<dbReference type="PIRSF" id="PIRSF000014">
    <property type="entry name" value="4_hem_cytch_TorC"/>
    <property type="match status" value="1"/>
</dbReference>
<feature type="binding site" description="covalent" evidence="16">
    <location>
        <position position="77"/>
    </location>
    <ligand>
        <name>heme</name>
        <dbReference type="ChEBI" id="CHEBI:30413"/>
        <label>2</label>
    </ligand>
</feature>
<evidence type="ECO:0000256" key="5">
    <source>
        <dbReference type="ARBA" id="ARBA00022475"/>
    </source>
</evidence>
<dbReference type="SUPFAM" id="SSF48695">
    <property type="entry name" value="Multiheme cytochromes"/>
    <property type="match status" value="1"/>
</dbReference>
<comment type="function">
    <text evidence="14">Mediates electron flow from quinones to the NapAB complex.</text>
</comment>
<keyword evidence="9 15" id="KW-0479">Metal-binding</keyword>
<dbReference type="OrthoDB" id="9811281at2"/>
<feature type="binding site" description="covalent" evidence="16">
    <location>
        <position position="337"/>
    </location>
    <ligand>
        <name>heme</name>
        <dbReference type="ChEBI" id="CHEBI:30413"/>
        <label>5</label>
    </ligand>
</feature>